<proteinExistence type="predicted"/>
<sequence>MSDAGLAALRLLVLAEQILDGTVDLGSRGPRVAAVMTRSAFEDWTTWMTALWCPVQIPGRPTQRSKLVVLRALQPPEVGASAARVWNDLSRACHRHAYELQPSAAEVQGLHAATVALMTQSVARPGLTGAPSQVERFVDLVWTA</sequence>
<reference evidence="1" key="1">
    <citation type="submission" date="2024-05" db="EMBL/GenBank/DDBJ databases">
        <authorList>
            <person name="Cai S.Y."/>
            <person name="Jin L.M."/>
            <person name="Li H.R."/>
        </authorList>
    </citation>
    <scope>NUCLEOTIDE SEQUENCE</scope>
    <source>
        <strain evidence="1">A5-74</strain>
    </source>
</reference>
<evidence type="ECO:0000313" key="1">
    <source>
        <dbReference type="EMBL" id="XCG63980.1"/>
    </source>
</evidence>
<dbReference type="EMBL" id="CP159218">
    <property type="protein sequence ID" value="XCG63980.1"/>
    <property type="molecule type" value="Genomic_DNA"/>
</dbReference>
<dbReference type="AlphaFoldDB" id="A0AAU8DRR9"/>
<gene>
    <name evidence="1" type="ORF">ABLG96_01110</name>
</gene>
<organism evidence="1">
    <name type="scientific">Nakamurella sp. A5-74</name>
    <dbReference type="NCBI Taxonomy" id="3158264"/>
    <lineage>
        <taxon>Bacteria</taxon>
        <taxon>Bacillati</taxon>
        <taxon>Actinomycetota</taxon>
        <taxon>Actinomycetes</taxon>
        <taxon>Nakamurellales</taxon>
        <taxon>Nakamurellaceae</taxon>
        <taxon>Nakamurella</taxon>
    </lineage>
</organism>
<evidence type="ECO:0008006" key="2">
    <source>
        <dbReference type="Google" id="ProtNLM"/>
    </source>
</evidence>
<name>A0AAU8DRR9_9ACTN</name>
<protein>
    <recommendedName>
        <fullName evidence="2">DUF222 domain-containing protein</fullName>
    </recommendedName>
</protein>
<dbReference type="RefSeq" id="WP_353649595.1">
    <property type="nucleotide sequence ID" value="NZ_CP159218.1"/>
</dbReference>
<accession>A0AAU8DRR9</accession>